<organism evidence="4 5">
    <name type="scientific">Streptomyces sodiiphilus</name>
    <dbReference type="NCBI Taxonomy" id="226217"/>
    <lineage>
        <taxon>Bacteria</taxon>
        <taxon>Bacillati</taxon>
        <taxon>Actinomycetota</taxon>
        <taxon>Actinomycetes</taxon>
        <taxon>Kitasatosporales</taxon>
        <taxon>Streptomycetaceae</taxon>
        <taxon>Streptomyces</taxon>
    </lineage>
</organism>
<evidence type="ECO:0000259" key="3">
    <source>
        <dbReference type="Pfam" id="PF13559"/>
    </source>
</evidence>
<name>A0ABN2PUK1_9ACTN</name>
<keyword evidence="2" id="KW-0812">Transmembrane</keyword>
<sequence length="229" mass="24707">MRQALGVAGRRAEEPGPPLTVPRAPAREAAEEELSRQIYADQRPGLFRRAFDWVWEHVFEVLDSLAIRTPGGWWGLAVIILLVAALVVALRMRLGPLRGTPTGRGDGTLFGERLRTADEHRAAAAEHAAAGRWNEAVQERLRAIVRSLEERALLDPRPGRTADEAAAEAGRVLPGLAARLHTASGVFDAVTYGGQQAGPQDHAQLHTLDEELARTRPDLSAVPPAGAAL</sequence>
<keyword evidence="2" id="KW-0472">Membrane</keyword>
<evidence type="ECO:0000313" key="4">
    <source>
        <dbReference type="EMBL" id="GAA1932460.1"/>
    </source>
</evidence>
<dbReference type="EMBL" id="BAAAMJ010000068">
    <property type="protein sequence ID" value="GAA1932460.1"/>
    <property type="molecule type" value="Genomic_DNA"/>
</dbReference>
<dbReference type="Pfam" id="PF13559">
    <property type="entry name" value="DUF4129"/>
    <property type="match status" value="1"/>
</dbReference>
<accession>A0ABN2PUK1</accession>
<feature type="transmembrane region" description="Helical" evidence="2">
    <location>
        <begin position="71"/>
        <end position="90"/>
    </location>
</feature>
<proteinExistence type="predicted"/>
<comment type="caution">
    <text evidence="4">The sequence shown here is derived from an EMBL/GenBank/DDBJ whole genome shotgun (WGS) entry which is preliminary data.</text>
</comment>
<feature type="region of interest" description="Disordered" evidence="1">
    <location>
        <begin position="1"/>
        <end position="24"/>
    </location>
</feature>
<keyword evidence="5" id="KW-1185">Reference proteome</keyword>
<keyword evidence="2" id="KW-1133">Transmembrane helix</keyword>
<reference evidence="4 5" key="1">
    <citation type="journal article" date="2019" name="Int. J. Syst. Evol. Microbiol.">
        <title>The Global Catalogue of Microorganisms (GCM) 10K type strain sequencing project: providing services to taxonomists for standard genome sequencing and annotation.</title>
        <authorList>
            <consortium name="The Broad Institute Genomics Platform"/>
            <consortium name="The Broad Institute Genome Sequencing Center for Infectious Disease"/>
            <person name="Wu L."/>
            <person name="Ma J."/>
        </authorList>
    </citation>
    <scope>NUCLEOTIDE SEQUENCE [LARGE SCALE GENOMIC DNA]</scope>
    <source>
        <strain evidence="4 5">JCM 13581</strain>
    </source>
</reference>
<dbReference type="InterPro" id="IPR025403">
    <property type="entry name" value="TgpA-like_C"/>
</dbReference>
<evidence type="ECO:0000256" key="2">
    <source>
        <dbReference type="SAM" id="Phobius"/>
    </source>
</evidence>
<feature type="domain" description="Protein-glutamine gamma-glutamyltransferase-like C-terminal" evidence="3">
    <location>
        <begin position="141"/>
        <end position="209"/>
    </location>
</feature>
<protein>
    <submittedName>
        <fullName evidence="4">DUF4129 domain-containing protein</fullName>
    </submittedName>
</protein>
<evidence type="ECO:0000256" key="1">
    <source>
        <dbReference type="SAM" id="MobiDB-lite"/>
    </source>
</evidence>
<evidence type="ECO:0000313" key="5">
    <source>
        <dbReference type="Proteomes" id="UP001501303"/>
    </source>
</evidence>
<dbReference type="Proteomes" id="UP001501303">
    <property type="component" value="Unassembled WGS sequence"/>
</dbReference>
<gene>
    <name evidence="4" type="ORF">GCM10009716_44600</name>
</gene>
<dbReference type="RefSeq" id="WP_344265701.1">
    <property type="nucleotide sequence ID" value="NZ_BAAAMJ010000068.1"/>
</dbReference>